<dbReference type="EMBL" id="CP020028">
    <property type="protein sequence ID" value="ASR46169.1"/>
    <property type="molecule type" value="Genomic_DNA"/>
</dbReference>
<organism evidence="1 2">
    <name type="scientific">Paenibacillus kribbensis</name>
    <dbReference type="NCBI Taxonomy" id="172713"/>
    <lineage>
        <taxon>Bacteria</taxon>
        <taxon>Bacillati</taxon>
        <taxon>Bacillota</taxon>
        <taxon>Bacilli</taxon>
        <taxon>Bacillales</taxon>
        <taxon>Paenibacillaceae</taxon>
        <taxon>Paenibacillus</taxon>
    </lineage>
</organism>
<reference evidence="1 2" key="1">
    <citation type="submission" date="2017-03" db="EMBL/GenBank/DDBJ databases">
        <title>Complete genome sequence of Paenibacillus Kribbensis producing bioflocculants.</title>
        <authorList>
            <person name="Lee H.-G."/>
            <person name="Oh H.-M."/>
        </authorList>
    </citation>
    <scope>NUCLEOTIDE SEQUENCE [LARGE SCALE GENOMIC DNA]</scope>
    <source>
        <strain evidence="1 2">AM49</strain>
    </source>
</reference>
<protein>
    <submittedName>
        <fullName evidence="1">Uncharacterized protein</fullName>
    </submittedName>
</protein>
<accession>A0A222WIB8</accession>
<dbReference type="AlphaFoldDB" id="A0A222WIB8"/>
<sequence>MRIKMGIGTLLTALMMGWTLCLNYVLTGIWASLMIRKTATDNHYQIKFDIDIAQQTMVQAQCGQKGCH</sequence>
<gene>
    <name evidence="1" type="ORF">B4V02_05420</name>
</gene>
<dbReference type="Proteomes" id="UP000214666">
    <property type="component" value="Chromosome"/>
</dbReference>
<proteinExistence type="predicted"/>
<evidence type="ECO:0000313" key="1">
    <source>
        <dbReference type="EMBL" id="ASR46169.1"/>
    </source>
</evidence>
<name>A0A222WIB8_9BACL</name>
<keyword evidence="2" id="KW-1185">Reference proteome</keyword>
<dbReference type="KEGG" id="pkb:B4V02_05420"/>
<evidence type="ECO:0000313" key="2">
    <source>
        <dbReference type="Proteomes" id="UP000214666"/>
    </source>
</evidence>